<keyword evidence="4" id="KW-1185">Reference proteome</keyword>
<accession>A0A815RQD1</accession>
<evidence type="ECO:0000256" key="1">
    <source>
        <dbReference type="SAM" id="Phobius"/>
    </source>
</evidence>
<comment type="caution">
    <text evidence="3">The sequence shown here is derived from an EMBL/GenBank/DDBJ whole genome shotgun (WGS) entry which is preliminary data.</text>
</comment>
<dbReference type="Proteomes" id="UP000663870">
    <property type="component" value="Unassembled WGS sequence"/>
</dbReference>
<proteinExistence type="predicted"/>
<feature type="transmembrane region" description="Helical" evidence="1">
    <location>
        <begin position="44"/>
        <end position="67"/>
    </location>
</feature>
<keyword evidence="1" id="KW-1133">Transmembrane helix</keyword>
<keyword evidence="1" id="KW-0472">Membrane</keyword>
<gene>
    <name evidence="3" type="ORF">JXQ802_LOCUS39224</name>
    <name evidence="2" type="ORF">PYM288_LOCUS25073</name>
</gene>
<evidence type="ECO:0000313" key="4">
    <source>
        <dbReference type="Proteomes" id="UP000663870"/>
    </source>
</evidence>
<dbReference type="EMBL" id="CAJNOL010002243">
    <property type="protein sequence ID" value="CAF1479482.1"/>
    <property type="molecule type" value="Genomic_DNA"/>
</dbReference>
<reference evidence="3" key="1">
    <citation type="submission" date="2021-02" db="EMBL/GenBank/DDBJ databases">
        <authorList>
            <person name="Nowell W R."/>
        </authorList>
    </citation>
    <scope>NUCLEOTIDE SEQUENCE</scope>
</reference>
<dbReference type="EMBL" id="CAJNOH010001328">
    <property type="protein sequence ID" value="CAF1204753.1"/>
    <property type="molecule type" value="Genomic_DNA"/>
</dbReference>
<evidence type="ECO:0000313" key="3">
    <source>
        <dbReference type="EMBL" id="CAF1479482.1"/>
    </source>
</evidence>
<name>A0A815RQD1_9BILA</name>
<evidence type="ECO:0000313" key="2">
    <source>
        <dbReference type="EMBL" id="CAF1204753.1"/>
    </source>
</evidence>
<dbReference type="Proteomes" id="UP000663854">
    <property type="component" value="Unassembled WGS sequence"/>
</dbReference>
<protein>
    <submittedName>
        <fullName evidence="3">Uncharacterized protein</fullName>
    </submittedName>
</protein>
<dbReference type="AlphaFoldDB" id="A0A815RQD1"/>
<sequence length="134" mass="14001">MRKNEKTSIKANTKTTFVEANTKAIPDVPSEIQQSSRYNNLLKVVALILGLLMIGTLAAIIPAVVLYQIQQTTTSTIVTGVTSAIGSNSTTVSSISSSSSSASSTTIASSISTACPLNVCTYSTWYTLTSSEIG</sequence>
<keyword evidence="1" id="KW-0812">Transmembrane</keyword>
<organism evidence="3 4">
    <name type="scientific">Rotaria sordida</name>
    <dbReference type="NCBI Taxonomy" id="392033"/>
    <lineage>
        <taxon>Eukaryota</taxon>
        <taxon>Metazoa</taxon>
        <taxon>Spiralia</taxon>
        <taxon>Gnathifera</taxon>
        <taxon>Rotifera</taxon>
        <taxon>Eurotatoria</taxon>
        <taxon>Bdelloidea</taxon>
        <taxon>Philodinida</taxon>
        <taxon>Philodinidae</taxon>
        <taxon>Rotaria</taxon>
    </lineage>
</organism>